<dbReference type="NCBIfam" id="TIGR02037">
    <property type="entry name" value="degP_htrA_DO"/>
    <property type="match status" value="1"/>
</dbReference>
<evidence type="ECO:0000256" key="4">
    <source>
        <dbReference type="ARBA" id="ARBA00022737"/>
    </source>
</evidence>
<protein>
    <submittedName>
        <fullName evidence="10">Do family serine endopeptidase</fullName>
    </submittedName>
</protein>
<feature type="binding site" evidence="8">
    <location>
        <position position="144"/>
    </location>
    <ligand>
        <name>substrate</name>
    </ligand>
</feature>
<dbReference type="EMBL" id="SAXA01000013">
    <property type="protein sequence ID" value="RXQ90346.1"/>
    <property type="molecule type" value="Genomic_DNA"/>
</dbReference>
<sequence>MKKFSLLLLAAIMGGVITLGGYLFLSEKKQSIRIEHITETPVHGASYSVLKNGENTPLQFTDVSKKVMDAVVHIKSTQIQSEPNSRSVPSPFREFFNDDLFKDFFGPYSRIQPQNPEQRGPQSRIASGSGVIINADGYIVTNNHVIEGADDIEINLHDNRVYKAKVIGTDPTTDLALLQIKEKNLVHIPFTNSDEIEVGEWVLAVGNPFNLNSTVTAGIVSAKSRNINILRNRSAIESFIQTDAAINPGNSGGALVDLKGGLVGINTAIASPTGAYSGYGFAIPSNIVSKVVEDLLKYGFVQRGYLGILIRNIDGNFAKEKDLKVTEGVYVDSLPENSAASDVGIQKGDVILKVNGSKTKSTSELMEIIARHRPGDKLNLEVDRFGKNKIFNITLRNEKGDTGLNKKENEQILTRLGIELKELDKDKLSKLEISNGLRVDKIHSGLIKHQTNMKEGFIITRVDGKKIKSVEEFKTYVDNKEGGIMLSGFYENYPGNYYYAFGLD</sequence>
<dbReference type="InterPro" id="IPR036034">
    <property type="entry name" value="PDZ_sf"/>
</dbReference>
<gene>
    <name evidence="10" type="ORF">EO244_13120</name>
</gene>
<feature type="active site" description="Charge relay system" evidence="7">
    <location>
        <position position="144"/>
    </location>
</feature>
<evidence type="ECO:0000256" key="1">
    <source>
        <dbReference type="ARBA" id="ARBA00010541"/>
    </source>
</evidence>
<evidence type="ECO:0000256" key="6">
    <source>
        <dbReference type="ARBA" id="ARBA00022825"/>
    </source>
</evidence>
<dbReference type="Pfam" id="PF13180">
    <property type="entry name" value="PDZ_2"/>
    <property type="match status" value="1"/>
</dbReference>
<feature type="binding site" evidence="8">
    <location>
        <begin position="249"/>
        <end position="251"/>
    </location>
    <ligand>
        <name>substrate</name>
    </ligand>
</feature>
<organism evidence="10 11">
    <name type="scientific">Ancylomarina salipaludis</name>
    <dbReference type="NCBI Taxonomy" id="2501299"/>
    <lineage>
        <taxon>Bacteria</taxon>
        <taxon>Pseudomonadati</taxon>
        <taxon>Bacteroidota</taxon>
        <taxon>Bacteroidia</taxon>
        <taxon>Marinilabiliales</taxon>
        <taxon>Marinifilaceae</taxon>
        <taxon>Ancylomarina</taxon>
    </lineage>
</organism>
<evidence type="ECO:0000313" key="10">
    <source>
        <dbReference type="EMBL" id="RXQ90346.1"/>
    </source>
</evidence>
<keyword evidence="3" id="KW-0732">Signal</keyword>
<dbReference type="RefSeq" id="WP_129255143.1">
    <property type="nucleotide sequence ID" value="NZ_SAXA01000013.1"/>
</dbReference>
<dbReference type="InterPro" id="IPR001478">
    <property type="entry name" value="PDZ"/>
</dbReference>
<dbReference type="InterPro" id="IPR009003">
    <property type="entry name" value="Peptidase_S1_PA"/>
</dbReference>
<keyword evidence="6" id="KW-0720">Serine protease</keyword>
<proteinExistence type="inferred from homology"/>
<feature type="active site" description="Charge relay system" evidence="7">
    <location>
        <position position="251"/>
    </location>
</feature>
<evidence type="ECO:0000313" key="11">
    <source>
        <dbReference type="Proteomes" id="UP000289703"/>
    </source>
</evidence>
<dbReference type="Gene3D" id="2.40.10.120">
    <property type="match status" value="1"/>
</dbReference>
<dbReference type="Pfam" id="PF13365">
    <property type="entry name" value="Trypsin_2"/>
    <property type="match status" value="1"/>
</dbReference>
<keyword evidence="5" id="KW-0378">Hydrolase</keyword>
<evidence type="ECO:0000256" key="5">
    <source>
        <dbReference type="ARBA" id="ARBA00022801"/>
    </source>
</evidence>
<dbReference type="InterPro" id="IPR051201">
    <property type="entry name" value="Chloro_Bact_Ser_Proteases"/>
</dbReference>
<dbReference type="InterPro" id="IPR011782">
    <property type="entry name" value="Pept_S1C_Do"/>
</dbReference>
<comment type="caution">
    <text evidence="10">The sequence shown here is derived from an EMBL/GenBank/DDBJ whole genome shotgun (WGS) entry which is preliminary data.</text>
</comment>
<feature type="binding site" evidence="8">
    <location>
        <position position="174"/>
    </location>
    <ligand>
        <name>substrate</name>
    </ligand>
</feature>
<evidence type="ECO:0000259" key="9">
    <source>
        <dbReference type="PROSITE" id="PS50106"/>
    </source>
</evidence>
<dbReference type="Proteomes" id="UP000289703">
    <property type="component" value="Unassembled WGS sequence"/>
</dbReference>
<feature type="domain" description="PDZ" evidence="9">
    <location>
        <begin position="295"/>
        <end position="386"/>
    </location>
</feature>
<reference evidence="10 11" key="1">
    <citation type="submission" date="2019-01" db="EMBL/GenBank/DDBJ databases">
        <title>Ancylomarina salipaludis sp. nov., isolated from a salt marsh.</title>
        <authorList>
            <person name="Yoon J.-H."/>
        </authorList>
    </citation>
    <scope>NUCLEOTIDE SEQUENCE [LARGE SCALE GENOMIC DNA]</scope>
    <source>
        <strain evidence="10 11">SHSM-M15</strain>
    </source>
</reference>
<dbReference type="AlphaFoldDB" id="A0A4Q1JJ24"/>
<dbReference type="GO" id="GO:0006508">
    <property type="term" value="P:proteolysis"/>
    <property type="evidence" value="ECO:0007669"/>
    <property type="project" value="UniProtKB-KW"/>
</dbReference>
<dbReference type="InterPro" id="IPR001940">
    <property type="entry name" value="Peptidase_S1C"/>
</dbReference>
<evidence type="ECO:0000256" key="2">
    <source>
        <dbReference type="ARBA" id="ARBA00022670"/>
    </source>
</evidence>
<name>A0A4Q1JJ24_9BACT</name>
<evidence type="ECO:0000256" key="8">
    <source>
        <dbReference type="PIRSR" id="PIRSR611782-2"/>
    </source>
</evidence>
<accession>A0A4Q1JJ24</accession>
<dbReference type="PANTHER" id="PTHR43343">
    <property type="entry name" value="PEPTIDASE S12"/>
    <property type="match status" value="1"/>
</dbReference>
<dbReference type="OrthoDB" id="9758917at2"/>
<keyword evidence="11" id="KW-1185">Reference proteome</keyword>
<comment type="similarity">
    <text evidence="1">Belongs to the peptidase S1C family.</text>
</comment>
<dbReference type="SUPFAM" id="SSF50156">
    <property type="entry name" value="PDZ domain-like"/>
    <property type="match status" value="1"/>
</dbReference>
<dbReference type="PROSITE" id="PS50106">
    <property type="entry name" value="PDZ"/>
    <property type="match status" value="1"/>
</dbReference>
<keyword evidence="2" id="KW-0645">Protease</keyword>
<feature type="active site" description="Charge relay system" evidence="7">
    <location>
        <position position="174"/>
    </location>
</feature>
<dbReference type="GO" id="GO:0004252">
    <property type="term" value="F:serine-type endopeptidase activity"/>
    <property type="evidence" value="ECO:0007669"/>
    <property type="project" value="InterPro"/>
</dbReference>
<dbReference type="FunFam" id="2.40.10.10:FF:000001">
    <property type="entry name" value="Periplasmic serine protease DegS"/>
    <property type="match status" value="1"/>
</dbReference>
<evidence type="ECO:0000256" key="3">
    <source>
        <dbReference type="ARBA" id="ARBA00022729"/>
    </source>
</evidence>
<dbReference type="SMART" id="SM00228">
    <property type="entry name" value="PDZ"/>
    <property type="match status" value="1"/>
</dbReference>
<dbReference type="Gene3D" id="2.30.42.10">
    <property type="match status" value="2"/>
</dbReference>
<dbReference type="PANTHER" id="PTHR43343:SF3">
    <property type="entry name" value="PROTEASE DO-LIKE 8, CHLOROPLASTIC"/>
    <property type="match status" value="1"/>
</dbReference>
<evidence type="ECO:0000256" key="7">
    <source>
        <dbReference type="PIRSR" id="PIRSR611782-1"/>
    </source>
</evidence>
<keyword evidence="4" id="KW-0677">Repeat</keyword>
<dbReference type="PRINTS" id="PR00834">
    <property type="entry name" value="PROTEASES2C"/>
</dbReference>
<dbReference type="SUPFAM" id="SSF50494">
    <property type="entry name" value="Trypsin-like serine proteases"/>
    <property type="match status" value="1"/>
</dbReference>